<reference evidence="1 2" key="1">
    <citation type="journal article" date="2016" name="Nat. Commun.">
        <title>Extremotolerant tardigrade genome and improved radiotolerance of human cultured cells by tardigrade-unique protein.</title>
        <authorList>
            <person name="Hashimoto T."/>
            <person name="Horikawa D.D."/>
            <person name="Saito Y."/>
            <person name="Kuwahara H."/>
            <person name="Kozuka-Hata H."/>
            <person name="Shin-I T."/>
            <person name="Minakuchi Y."/>
            <person name="Ohishi K."/>
            <person name="Motoyama A."/>
            <person name="Aizu T."/>
            <person name="Enomoto A."/>
            <person name="Kondo K."/>
            <person name="Tanaka S."/>
            <person name="Hara Y."/>
            <person name="Koshikawa S."/>
            <person name="Sagara H."/>
            <person name="Miura T."/>
            <person name="Yokobori S."/>
            <person name="Miyagawa K."/>
            <person name="Suzuki Y."/>
            <person name="Kubo T."/>
            <person name="Oyama M."/>
            <person name="Kohara Y."/>
            <person name="Fujiyama A."/>
            <person name="Arakawa K."/>
            <person name="Katayama T."/>
            <person name="Toyoda A."/>
            <person name="Kunieda T."/>
        </authorList>
    </citation>
    <scope>NUCLEOTIDE SEQUENCE [LARGE SCALE GENOMIC DNA]</scope>
    <source>
        <strain evidence="1 2">YOKOZUNA-1</strain>
    </source>
</reference>
<organism evidence="1 2">
    <name type="scientific">Ramazzottius varieornatus</name>
    <name type="common">Water bear</name>
    <name type="synonym">Tardigrade</name>
    <dbReference type="NCBI Taxonomy" id="947166"/>
    <lineage>
        <taxon>Eukaryota</taxon>
        <taxon>Metazoa</taxon>
        <taxon>Ecdysozoa</taxon>
        <taxon>Tardigrada</taxon>
        <taxon>Eutardigrada</taxon>
        <taxon>Parachela</taxon>
        <taxon>Hypsibioidea</taxon>
        <taxon>Ramazzottiidae</taxon>
        <taxon>Ramazzottius</taxon>
    </lineage>
</organism>
<accession>A0A1D1UNQ0</accession>
<protein>
    <submittedName>
        <fullName evidence="1">Uncharacterized protein</fullName>
    </submittedName>
</protein>
<dbReference type="Proteomes" id="UP000186922">
    <property type="component" value="Unassembled WGS sequence"/>
</dbReference>
<comment type="caution">
    <text evidence="1">The sequence shown here is derived from an EMBL/GenBank/DDBJ whole genome shotgun (WGS) entry which is preliminary data.</text>
</comment>
<name>A0A1D1UNQ0_RAMVA</name>
<dbReference type="AlphaFoldDB" id="A0A1D1UNQ0"/>
<proteinExistence type="predicted"/>
<keyword evidence="2" id="KW-1185">Reference proteome</keyword>
<evidence type="ECO:0000313" key="2">
    <source>
        <dbReference type="Proteomes" id="UP000186922"/>
    </source>
</evidence>
<evidence type="ECO:0000313" key="1">
    <source>
        <dbReference type="EMBL" id="GAU91334.1"/>
    </source>
</evidence>
<sequence>MRTLPKPYSCSRSAAAKPAAPVPMIRMGTKDISQENPGLFIVKIWETAPTGLTCVVWACCPVRVERTKRTSG</sequence>
<dbReference type="EMBL" id="BDGG01000002">
    <property type="protein sequence ID" value="GAU91334.1"/>
    <property type="molecule type" value="Genomic_DNA"/>
</dbReference>
<gene>
    <name evidence="1" type="primary">RvY_03606-1</name>
    <name evidence="1" type="synonym">RvY_03606.1</name>
    <name evidence="1" type="ORF">RvY_03606</name>
</gene>